<feature type="coiled-coil region" evidence="1">
    <location>
        <begin position="640"/>
        <end position="667"/>
    </location>
</feature>
<name>A0A2B4SIQ8_STYPI</name>
<keyword evidence="5" id="KW-1185">Reference proteome</keyword>
<dbReference type="InterPro" id="IPR058210">
    <property type="entry name" value="SACS/Nov_dom"/>
</dbReference>
<gene>
    <name evidence="4" type="primary">SACS</name>
    <name evidence="4" type="ORF">AWC38_SpisGene6948</name>
</gene>
<dbReference type="OrthoDB" id="10004892at2759"/>
<evidence type="ECO:0000256" key="2">
    <source>
        <dbReference type="SAM" id="MobiDB-lite"/>
    </source>
</evidence>
<evidence type="ECO:0000313" key="5">
    <source>
        <dbReference type="Proteomes" id="UP000225706"/>
    </source>
</evidence>
<dbReference type="InterPro" id="IPR007842">
    <property type="entry name" value="HEPN_dom"/>
</dbReference>
<accession>A0A2B4SIQ8</accession>
<evidence type="ECO:0000256" key="1">
    <source>
        <dbReference type="SAM" id="Coils"/>
    </source>
</evidence>
<organism evidence="4 5">
    <name type="scientific">Stylophora pistillata</name>
    <name type="common">Smooth cauliflower coral</name>
    <dbReference type="NCBI Taxonomy" id="50429"/>
    <lineage>
        <taxon>Eukaryota</taxon>
        <taxon>Metazoa</taxon>
        <taxon>Cnidaria</taxon>
        <taxon>Anthozoa</taxon>
        <taxon>Hexacorallia</taxon>
        <taxon>Scleractinia</taxon>
        <taxon>Astrocoeniina</taxon>
        <taxon>Pocilloporidae</taxon>
        <taxon>Stylophora</taxon>
    </lineage>
</organism>
<dbReference type="Pfam" id="PF05168">
    <property type="entry name" value="HEPN"/>
    <property type="match status" value="1"/>
</dbReference>
<evidence type="ECO:0000313" key="4">
    <source>
        <dbReference type="EMBL" id="PFX28335.1"/>
    </source>
</evidence>
<dbReference type="SUPFAM" id="SSF55874">
    <property type="entry name" value="ATPase domain of HSP90 chaperone/DNA topoisomerase II/histidine kinase"/>
    <property type="match status" value="2"/>
</dbReference>
<dbReference type="PANTHER" id="PTHR15600">
    <property type="entry name" value="SACSIN"/>
    <property type="match status" value="1"/>
</dbReference>
<feature type="domain" description="HEPN" evidence="3">
    <location>
        <begin position="2567"/>
        <end position="2678"/>
    </location>
</feature>
<dbReference type="Gene3D" id="1.20.120.330">
    <property type="entry name" value="Nucleotidyltransferases domain 2"/>
    <property type="match status" value="1"/>
</dbReference>
<dbReference type="GO" id="GO:0030544">
    <property type="term" value="F:Hsp70 protein binding"/>
    <property type="evidence" value="ECO:0007669"/>
    <property type="project" value="TreeGrafter"/>
</dbReference>
<dbReference type="SUPFAM" id="SSF81593">
    <property type="entry name" value="Nucleotidyltransferase substrate binding subunit/domain"/>
    <property type="match status" value="1"/>
</dbReference>
<protein>
    <submittedName>
        <fullName evidence="4">Sacsin</fullName>
    </submittedName>
</protein>
<proteinExistence type="predicted"/>
<dbReference type="STRING" id="50429.A0A2B4SIQ8"/>
<dbReference type="PROSITE" id="PS50910">
    <property type="entry name" value="HEPN"/>
    <property type="match status" value="1"/>
</dbReference>
<feature type="compositionally biased region" description="Low complexity" evidence="2">
    <location>
        <begin position="1"/>
        <end position="22"/>
    </location>
</feature>
<dbReference type="NCBIfam" id="NF047352">
    <property type="entry name" value="P_loop_sacsin"/>
    <property type="match status" value="2"/>
</dbReference>
<dbReference type="SMART" id="SM00748">
    <property type="entry name" value="HEPN"/>
    <property type="match status" value="1"/>
</dbReference>
<dbReference type="InterPro" id="IPR052972">
    <property type="entry name" value="Sacsin_chaperone_reg"/>
</dbReference>
<sequence length="2689" mass="304205">MKKSAALSRSASASSPSTRTLSDPLESSIEAFGQYEKITTRLSRLLDQYTDGFAVLKELVQNADDAGATEVRFLYDERANKDALNRLLDEGMKECQGPALWVYNDAEFTEKDFENIEKLSGATKEHHTEKIGKFGLGFNAVYNLTDVPMFLSKNYFVVFDPHMSHLRRHIKNPAKPGAESLLLFTQNILRVGIYNLPSASPPHAPILLFQVTKSLSSVGIRRELSSYVTLPTTAEKLSKEEKRLLQESNFLQVASRFMEDLKNGEDVIGNSPRSSVSIEIDRSLTKKGLDFFGGGFRCEHEKTTWLVVSSMGKGEAMRFVMDHNDATLVPPAGVAVQLISRGFDTYIPLPVVKNVDGVDVNGSVFCYLPLPIHSGLPVHINGAFAVASDRRNLQRKVEDDKSCDGVNWNKVLMEDSVCSAYLTLLDDLKSLVIPGDSYQFHLLWPMSSAVQHNCKSLMKSFYKNVANGGFDLFPYGPQWVHIYEIVFLDPKFREASETGQAAFESNQERTMNSRKYSEGAFYRTCFFLNMARIPVKHRDLLMLHALDNSGRDFEPMIKAHACIPVSTSGKTLKCPSQLVNPRKEVAALFSPDEGKFPFGNEESYLSPQRLTKLEGLGMLSDDLPWSEVAERAESIQCLNIADSDAALERTKELLRFMEKKIRREKSEPLVGISLPRSVEKCLKLNTKDASLSHVTQQIQCAMSTNVSSLDASQYQEVTRICHEAYKCLNLTASFNGDECYKLLRGKNFILVERRFLSAREVAFELTADCAPYLYKLPKQLADAFPAVMKAAGVKEVFDEKDYISSLQQIKSQFGETNLDEPTIQVSVNLALQLSKLMGLSEIGPSKAQKEWGTVFLPDSKGVMRAASDLCIRNCPWIGDEEEVHYVNDRIPWPSCQQLGVKTRREEALRSHTIGLPCGQTEKLANRLRRILTEYPCEKEILKELVQNADDAQATEICFIKDPRYHPKERIFEDSWQPLQGPALCVYNNKPFTNADIKGIQNLGEGSKGSDPCKTGEYGVGFNAVYHLTDAPSFISKGGDVGDVLLIFDPDCRYAPGASPEKPGRMFKVSEKLQKDFPDVFRCYLGELERFSGDNATIFRFPLRSEEMARDSKISSSAVPLKKLDRMMDELKRELFEVLLFVDNVKKITLCEVGNKSGKLVNDYTVEVTLTEEDEEKRKKFSAVIKELGNLIKQGEILPTDSPVVKVSYMLKIMDNHGNEEKWLIVQQIGFQGNVKSSIVDAFEKQKLGMLPRGGVACLLENKYNKYPEFPAQRRKKAFCFLPLPLETNLPVHINGHFALDHESRRNLWRDEAGHVGYRSDWNNALLEDVVASCYVDMLVEVQRFLGFGLKPSNENKVWRNIGILEGLFPRKPATDQYWETLVYSVYQEIYQKQLTLLPVVRRSAQRDKSLVDVTWLPPTGMGKQKAFFNNLAVAGPFAKSPEKDKEEARKKRRQKFEGILLKSGFNLVAFSLEVHESFQRSGVATSCVSAGDLIDFYGTFGSDDPLCTIGPIPCEAYIGIISSADTLKSPALKPLDADTFAANLPETLPREIYGRSEYVQWSPAQKIIPDHRWICRVWEFLYDITRDVLKDEEIDGEDKVRQVSALPAGVPQNGIDVLERELGMVFVKSWKNVSDLFTFMELKCISAIDVYCDSILHGFHIVSEEARQVHLEYIRDTILADSTVDDEEKERLLDILKHTPLIPSENGTLKTASCMYDPNNDVFKAMLSCDFPPEPFDSPEWISFLKQVGLVSEVSSFDFKRFAKEVECEALTAQTEKTGEKSRILVDHLMSRPDVVGEGLLKAICDIAFIAADPVAEPLQMLCPAFNQKKGDQTPYIPFKGAVFAEYEEIVWTQARLLPSWANPEYRRYEFGLPPLASVGKYCDAFLSQLQIIKEPLIDMVVRHCEVLCRHLENPHKCKFDLHEHNLQITNIMEEIYKFLQGNKNVRDAIVLEVTPCILVENGTKFVRPSEAVVELQAREEIKPFLYRIPPELGKFRKLFQALGCYEFVTCTHYAVVLEKLRKKCCGAKLHPNELKVCCKAVKGLFKTLQEKADEASTLSTLSTLYLPAMPSGIRCLESNLNKISVTLQKSSELVFSDKPDYEDRIKELHQHFVLDLKLMEVILTLTMTNFKELMMKLPPHLQPKMLSVVVSEKLTDGDLVQSLIFDSLMLRLCTPQFRQGIARIIKHDNSQKPDFDEEVIADIEESLKRIQLCAVDGLKTALFLDDDLIPGSEKEMKSFQEKSEISGEEKCMVYVNVVNVTNDIELARSLVSGVVIDMYGDLLGKSAFLIPSMLQCALGDIWSLLDKSGIRQDDTCSVDGMDIFPDPGSFIPIVDHHLLNDAFSDFEPGEYVGYQLHDPSLQLDKGVATFIYAVIIEEVLAKDVICDEDWFLRLVTKVYSVNIGHEHEPVKVTAAKLYKFCRFEEISNARRRNREDREEVLLQISTTLEKAWECDLLEGERKQILKRIILQWRPEKNVGDEEFCFEVSKHIRDEMLRLGGSYEEFIDACVEVAKEHRSHRVVYQEKVLQLYTSQGHSSNRKPWINVPPSFSKSNPQLGEAKRWYKQAEADLVAGENEIDSDQPSYEWACFKCHQAAEKALKAAKYTLHAEKTNDHNLIRNCDGLNDAEIANFASQLENLVGSSARMRYPDCIWPPQIPNEVYSSREAQRALQLATEIVTRVKTKIQDI</sequence>
<dbReference type="Pfam" id="PF25794">
    <property type="entry name" value="SACS"/>
    <property type="match status" value="2"/>
</dbReference>
<dbReference type="EMBL" id="LSMT01000085">
    <property type="protein sequence ID" value="PFX28335.1"/>
    <property type="molecule type" value="Genomic_DNA"/>
</dbReference>
<feature type="region of interest" description="Disordered" evidence="2">
    <location>
        <begin position="1"/>
        <end position="23"/>
    </location>
</feature>
<reference evidence="5" key="1">
    <citation type="journal article" date="2017" name="bioRxiv">
        <title>Comparative analysis of the genomes of Stylophora pistillata and Acropora digitifera provides evidence for extensive differences between species of corals.</title>
        <authorList>
            <person name="Voolstra C.R."/>
            <person name="Li Y."/>
            <person name="Liew Y.J."/>
            <person name="Baumgarten S."/>
            <person name="Zoccola D."/>
            <person name="Flot J.-F."/>
            <person name="Tambutte S."/>
            <person name="Allemand D."/>
            <person name="Aranda M."/>
        </authorList>
    </citation>
    <scope>NUCLEOTIDE SEQUENCE [LARGE SCALE GENOMIC DNA]</scope>
</reference>
<dbReference type="Proteomes" id="UP000225706">
    <property type="component" value="Unassembled WGS sequence"/>
</dbReference>
<dbReference type="PANTHER" id="PTHR15600:SF42">
    <property type="entry name" value="SACSIN"/>
    <property type="match status" value="1"/>
</dbReference>
<dbReference type="InterPro" id="IPR036890">
    <property type="entry name" value="HATPase_C_sf"/>
</dbReference>
<evidence type="ECO:0000259" key="3">
    <source>
        <dbReference type="PROSITE" id="PS50910"/>
    </source>
</evidence>
<dbReference type="Gene3D" id="1.10.287.110">
    <property type="entry name" value="DnaJ domain"/>
    <property type="match status" value="1"/>
</dbReference>
<dbReference type="InterPro" id="IPR036869">
    <property type="entry name" value="J_dom_sf"/>
</dbReference>
<comment type="caution">
    <text evidence="4">The sequence shown here is derived from an EMBL/GenBank/DDBJ whole genome shotgun (WGS) entry which is preliminary data.</text>
</comment>
<keyword evidence="1" id="KW-0175">Coiled coil</keyword>